<evidence type="ECO:0000256" key="1">
    <source>
        <dbReference type="ARBA" id="ARBA00004141"/>
    </source>
</evidence>
<feature type="transmembrane region" description="Helical" evidence="5">
    <location>
        <begin position="12"/>
        <end position="34"/>
    </location>
</feature>
<dbReference type="EMBL" id="CP045725">
    <property type="protein sequence ID" value="QGF24020.1"/>
    <property type="molecule type" value="Genomic_DNA"/>
</dbReference>
<dbReference type="GO" id="GO:0016020">
    <property type="term" value="C:membrane"/>
    <property type="evidence" value="ECO:0007669"/>
    <property type="project" value="UniProtKB-SubCell"/>
</dbReference>
<dbReference type="KEGG" id="rain:Rai3103_10375"/>
<evidence type="ECO:0000313" key="7">
    <source>
        <dbReference type="Proteomes" id="UP000386847"/>
    </source>
</evidence>
<dbReference type="PANTHER" id="PTHR30266:SF2">
    <property type="entry name" value="LARGE-CONDUCTANCE MECHANOSENSITIVE CHANNEL"/>
    <property type="match status" value="1"/>
</dbReference>
<evidence type="ECO:0000256" key="4">
    <source>
        <dbReference type="ARBA" id="ARBA00023136"/>
    </source>
</evidence>
<keyword evidence="4 5" id="KW-0472">Membrane</keyword>
<dbReference type="Proteomes" id="UP000386847">
    <property type="component" value="Chromosome"/>
</dbReference>
<protein>
    <submittedName>
        <fullName evidence="6">Large conductance mechanosensitive channel protein MscL</fullName>
    </submittedName>
</protein>
<dbReference type="AlphaFoldDB" id="A0A5Q2FAL7"/>
<evidence type="ECO:0000256" key="2">
    <source>
        <dbReference type="ARBA" id="ARBA00022692"/>
    </source>
</evidence>
<sequence length="122" mass="13569">MKGFKDFLMRGNLIELAVAFIMGSLFAAVVKAFTDLILDLIGKALPLDGKAFSSVVIAGITIGPFLSAIVTFVLTAFVVYLAIVKPYEMYKNRKKREEPEVQTTDELLAQIRDLIAERRTEL</sequence>
<keyword evidence="3 5" id="KW-1133">Transmembrane helix</keyword>
<gene>
    <name evidence="6" type="ORF">Rai3103_10375</name>
</gene>
<dbReference type="InterPro" id="IPR036019">
    <property type="entry name" value="MscL_channel"/>
</dbReference>
<evidence type="ECO:0000256" key="3">
    <source>
        <dbReference type="ARBA" id="ARBA00022989"/>
    </source>
</evidence>
<reference evidence="6 7" key="1">
    <citation type="submission" date="2019-10" db="EMBL/GenBank/DDBJ databases">
        <title>Genomic analysis of Raineyella sp. CBA3103.</title>
        <authorList>
            <person name="Roh S.W."/>
        </authorList>
    </citation>
    <scope>NUCLEOTIDE SEQUENCE [LARGE SCALE GENOMIC DNA]</scope>
    <source>
        <strain evidence="6 7">CBA3103</strain>
    </source>
</reference>
<name>A0A5Q2FAL7_9ACTN</name>
<dbReference type="GO" id="GO:0008381">
    <property type="term" value="F:mechanosensitive monoatomic ion channel activity"/>
    <property type="evidence" value="ECO:0007669"/>
    <property type="project" value="TreeGrafter"/>
</dbReference>
<evidence type="ECO:0000256" key="5">
    <source>
        <dbReference type="SAM" id="Phobius"/>
    </source>
</evidence>
<evidence type="ECO:0000313" key="6">
    <source>
        <dbReference type="EMBL" id="QGF24020.1"/>
    </source>
</evidence>
<organism evidence="6 7">
    <name type="scientific">Raineyella fluvialis</name>
    <dbReference type="NCBI Taxonomy" id="2662261"/>
    <lineage>
        <taxon>Bacteria</taxon>
        <taxon>Bacillati</taxon>
        <taxon>Actinomycetota</taxon>
        <taxon>Actinomycetes</taxon>
        <taxon>Propionibacteriales</taxon>
        <taxon>Propionibacteriaceae</taxon>
        <taxon>Raineyella</taxon>
    </lineage>
</organism>
<keyword evidence="2 5" id="KW-0812">Transmembrane</keyword>
<dbReference type="Gene3D" id="1.10.1200.120">
    <property type="entry name" value="Large-conductance mechanosensitive channel, MscL, domain 1"/>
    <property type="match status" value="1"/>
</dbReference>
<keyword evidence="7" id="KW-1185">Reference proteome</keyword>
<dbReference type="PANTHER" id="PTHR30266">
    <property type="entry name" value="MECHANOSENSITIVE CHANNEL MSCL"/>
    <property type="match status" value="1"/>
</dbReference>
<dbReference type="RefSeq" id="WP_153572549.1">
    <property type="nucleotide sequence ID" value="NZ_CP045725.1"/>
</dbReference>
<proteinExistence type="predicted"/>
<accession>A0A5Q2FAL7</accession>
<dbReference type="Pfam" id="PF01741">
    <property type="entry name" value="MscL"/>
    <property type="match status" value="1"/>
</dbReference>
<dbReference type="SUPFAM" id="SSF81330">
    <property type="entry name" value="Gated mechanosensitive channel"/>
    <property type="match status" value="1"/>
</dbReference>
<feature type="transmembrane region" description="Helical" evidence="5">
    <location>
        <begin position="54"/>
        <end position="84"/>
    </location>
</feature>
<comment type="subcellular location">
    <subcellularLocation>
        <location evidence="1">Membrane</location>
        <topology evidence="1">Multi-pass membrane protein</topology>
    </subcellularLocation>
</comment>
<dbReference type="InterPro" id="IPR037673">
    <property type="entry name" value="MSC/AndL"/>
</dbReference>